<evidence type="ECO:0000313" key="3">
    <source>
        <dbReference type="EMBL" id="BBZ15527.1"/>
    </source>
</evidence>
<keyword evidence="6" id="KW-1185">Reference proteome</keyword>
<reference evidence="3 6" key="2">
    <citation type="journal article" date="2019" name="Emerg. Microbes Infect.">
        <title>Comprehensive subspecies identification of 175 nontuberculous mycobacteria species based on 7547 genomic profiles.</title>
        <authorList>
            <person name="Matsumoto Y."/>
            <person name="Kinjo T."/>
            <person name="Motooka D."/>
            <person name="Nabeya D."/>
            <person name="Jung N."/>
            <person name="Uechi K."/>
            <person name="Horii T."/>
            <person name="Iida T."/>
            <person name="Fujita J."/>
            <person name="Nakamura S."/>
        </authorList>
    </citation>
    <scope>NUCLEOTIDE SEQUENCE [LARGE SCALE GENOMIC DNA]</scope>
    <source>
        <strain evidence="3 6">JCM 12687</strain>
        <plasmid evidence="3">pJCM12687</plasmid>
    </source>
</reference>
<evidence type="ECO:0000256" key="1">
    <source>
        <dbReference type="SAM" id="Coils"/>
    </source>
</evidence>
<dbReference type="EMBL" id="MVHM01000002">
    <property type="protein sequence ID" value="ORA40229.1"/>
    <property type="molecule type" value="Genomic_DNA"/>
</dbReference>
<geneLocation type="plasmid" evidence="3 6">
    <name>pJCM12687</name>
</geneLocation>
<organism evidence="4 5">
    <name type="scientific">Mycobacterium branderi</name>
    <dbReference type="NCBI Taxonomy" id="43348"/>
    <lineage>
        <taxon>Bacteria</taxon>
        <taxon>Bacillati</taxon>
        <taxon>Actinomycetota</taxon>
        <taxon>Actinomycetes</taxon>
        <taxon>Mycobacteriales</taxon>
        <taxon>Mycobacteriaceae</taxon>
        <taxon>Mycobacterium</taxon>
    </lineage>
</organism>
<feature type="region of interest" description="Disordered" evidence="2">
    <location>
        <begin position="28"/>
        <end position="48"/>
    </location>
</feature>
<dbReference type="Proteomes" id="UP000467379">
    <property type="component" value="Plasmid pJCM12687"/>
</dbReference>
<dbReference type="Proteomes" id="UP000192441">
    <property type="component" value="Unassembled WGS sequence"/>
</dbReference>
<sequence>MHVPADGVPRLMHFVDARLDQLRISKEEASRRGFPNPSTLAKVRDRDTQNTPTVRTLLRIDRTLGWQPGSAAVVLLGGNPLSITARTTKSVRAKEQAAKPMTADEVVTRLLDQLRDEINRTCRDLNELEERMRRLRTIHSRLVGEFMVDGQLLQDFDDAVAEAGA</sequence>
<reference evidence="4 5" key="1">
    <citation type="submission" date="2016-12" db="EMBL/GenBank/DDBJ databases">
        <title>The new phylogeny of genus Mycobacterium.</title>
        <authorList>
            <person name="Tortoli E."/>
            <person name="Trovato A."/>
            <person name="Cirillo D.M."/>
        </authorList>
    </citation>
    <scope>NUCLEOTIDE SEQUENCE [LARGE SCALE GENOMIC DNA]</scope>
    <source>
        <strain evidence="4 5">DSM 44624</strain>
    </source>
</reference>
<evidence type="ECO:0008006" key="7">
    <source>
        <dbReference type="Google" id="ProtNLM"/>
    </source>
</evidence>
<dbReference type="RefSeq" id="WP_169717245.1">
    <property type="nucleotide sequence ID" value="NZ_AP022607.1"/>
</dbReference>
<feature type="coiled-coil region" evidence="1">
    <location>
        <begin position="111"/>
        <end position="145"/>
    </location>
</feature>
<gene>
    <name evidence="4" type="ORF">BST20_06620</name>
    <name evidence="3" type="ORF">MBRA_57220</name>
</gene>
<keyword evidence="1" id="KW-0175">Coiled coil</keyword>
<name>A0A7I7WF93_9MYCO</name>
<evidence type="ECO:0000313" key="6">
    <source>
        <dbReference type="Proteomes" id="UP000467379"/>
    </source>
</evidence>
<reference evidence="3" key="3">
    <citation type="submission" date="2020-02" db="EMBL/GenBank/DDBJ databases">
        <authorList>
            <person name="Matsumoto Y."/>
            <person name="Motooka D."/>
            <person name="Nakamura S."/>
        </authorList>
    </citation>
    <scope>NUCLEOTIDE SEQUENCE</scope>
    <source>
        <strain evidence="3">JCM 12687</strain>
        <plasmid evidence="3">pJCM12687</plasmid>
    </source>
</reference>
<dbReference type="AlphaFoldDB" id="A0A7I7WF93"/>
<protein>
    <recommendedName>
        <fullName evidence="7">XRE family transcriptional regulator</fullName>
    </recommendedName>
</protein>
<accession>A0A7I7WF93</accession>
<evidence type="ECO:0000313" key="5">
    <source>
        <dbReference type="Proteomes" id="UP000192441"/>
    </source>
</evidence>
<keyword evidence="3" id="KW-0614">Plasmid</keyword>
<dbReference type="EMBL" id="AP022607">
    <property type="protein sequence ID" value="BBZ15527.1"/>
    <property type="molecule type" value="Genomic_DNA"/>
</dbReference>
<proteinExistence type="predicted"/>
<evidence type="ECO:0000313" key="4">
    <source>
        <dbReference type="EMBL" id="ORA40229.1"/>
    </source>
</evidence>
<evidence type="ECO:0000256" key="2">
    <source>
        <dbReference type="SAM" id="MobiDB-lite"/>
    </source>
</evidence>